<dbReference type="SMART" id="SM01130">
    <property type="entry name" value="DHDPS"/>
    <property type="match status" value="1"/>
</dbReference>
<comment type="caution">
    <text evidence="2">The sequence shown here is derived from an EMBL/GenBank/DDBJ whole genome shotgun (WGS) entry which is preliminary data.</text>
</comment>
<gene>
    <name evidence="2" type="ORF">D3P09_12140</name>
</gene>
<protein>
    <recommendedName>
        <fullName evidence="4">Dihydrodipicolinate synthase family protein</fullName>
    </recommendedName>
</protein>
<reference evidence="2 3" key="1">
    <citation type="submission" date="2018-09" db="EMBL/GenBank/DDBJ databases">
        <title>Paenibacillus aracenensis nov. sp. isolated from a cave in southern Spain.</title>
        <authorList>
            <person name="Jurado V."/>
            <person name="Gutierrez-Patricio S."/>
            <person name="Gonzalez-Pimentel J.L."/>
            <person name="Miller A.Z."/>
            <person name="Laiz L."/>
            <person name="Saiz-Jimenez C."/>
        </authorList>
    </citation>
    <scope>NUCLEOTIDE SEQUENCE [LARGE SCALE GENOMIC DNA]</scope>
    <source>
        <strain evidence="2 3">JCM 19203</strain>
    </source>
</reference>
<dbReference type="PANTHER" id="PTHR42849">
    <property type="entry name" value="N-ACETYLNEURAMINATE LYASE"/>
    <property type="match status" value="1"/>
</dbReference>
<sequence>MTMTKQLITGVLPALITPMDKDGNVKTELAQPLIDMYVKQQADGLYMLGWTGEGEHLDVGKRKQWAAAVLAAARGKLPVFVHVGYNQNLDDSVELAAHAAEHGAYAVASVGISEESSLEDNVAYFKRIAAAAPNVPFYIYWVAMGKTLTGGKEIDPPVLLEALSEVPTFRGIKFTDNNFYYLERFKKHRPDLNILTGADQLAICSQYMGSDGNIGALQAITCYHFKVMMEKINEGNYAEARELQYRANDVVEAYCRAEIGSMPGIKLLIEEIFGIPAGYCSPTGPFAGVSHTAEGSQAAVELVELFKKNILVKE</sequence>
<dbReference type="InterPro" id="IPR002220">
    <property type="entry name" value="DapA-like"/>
</dbReference>
<dbReference type="GO" id="GO:0008747">
    <property type="term" value="F:N-acetylneuraminate lyase activity"/>
    <property type="evidence" value="ECO:0007669"/>
    <property type="project" value="TreeGrafter"/>
</dbReference>
<organism evidence="2 3">
    <name type="scientific">Paenibacillus pinisoli</name>
    <dbReference type="NCBI Taxonomy" id="1276110"/>
    <lineage>
        <taxon>Bacteria</taxon>
        <taxon>Bacillati</taxon>
        <taxon>Bacillota</taxon>
        <taxon>Bacilli</taxon>
        <taxon>Bacillales</taxon>
        <taxon>Paenibacillaceae</taxon>
        <taxon>Paenibacillus</taxon>
    </lineage>
</organism>
<evidence type="ECO:0000313" key="2">
    <source>
        <dbReference type="EMBL" id="RJX40112.1"/>
    </source>
</evidence>
<dbReference type="OrthoDB" id="9782828at2"/>
<proteinExistence type="predicted"/>
<dbReference type="Proteomes" id="UP000267798">
    <property type="component" value="Unassembled WGS sequence"/>
</dbReference>
<evidence type="ECO:0000256" key="1">
    <source>
        <dbReference type="ARBA" id="ARBA00023239"/>
    </source>
</evidence>
<dbReference type="GO" id="GO:0005829">
    <property type="term" value="C:cytosol"/>
    <property type="evidence" value="ECO:0007669"/>
    <property type="project" value="TreeGrafter"/>
</dbReference>
<accession>A0A3A6PEK6</accession>
<dbReference type="InterPro" id="IPR013785">
    <property type="entry name" value="Aldolase_TIM"/>
</dbReference>
<dbReference type="Pfam" id="PF00701">
    <property type="entry name" value="DHDPS"/>
    <property type="match status" value="1"/>
</dbReference>
<keyword evidence="1" id="KW-0456">Lyase</keyword>
<dbReference type="PANTHER" id="PTHR42849:SF1">
    <property type="entry name" value="N-ACETYLNEURAMINATE LYASE"/>
    <property type="match status" value="1"/>
</dbReference>
<evidence type="ECO:0000313" key="3">
    <source>
        <dbReference type="Proteomes" id="UP000267798"/>
    </source>
</evidence>
<dbReference type="EMBL" id="QXQB01000002">
    <property type="protein sequence ID" value="RJX40112.1"/>
    <property type="molecule type" value="Genomic_DNA"/>
</dbReference>
<evidence type="ECO:0008006" key="4">
    <source>
        <dbReference type="Google" id="ProtNLM"/>
    </source>
</evidence>
<dbReference type="SUPFAM" id="SSF51569">
    <property type="entry name" value="Aldolase"/>
    <property type="match status" value="1"/>
</dbReference>
<dbReference type="Gene3D" id="3.20.20.70">
    <property type="entry name" value="Aldolase class I"/>
    <property type="match status" value="1"/>
</dbReference>
<name>A0A3A6PEK6_9BACL</name>
<dbReference type="GO" id="GO:0019262">
    <property type="term" value="P:N-acetylneuraminate catabolic process"/>
    <property type="evidence" value="ECO:0007669"/>
    <property type="project" value="TreeGrafter"/>
</dbReference>
<keyword evidence="3" id="KW-1185">Reference proteome</keyword>
<dbReference type="AlphaFoldDB" id="A0A3A6PEK6"/>